<reference evidence="2 3" key="1">
    <citation type="journal article" date="2015" name="Nature">
        <title>rRNA introns, odd ribosomes, and small enigmatic genomes across a large radiation of phyla.</title>
        <authorList>
            <person name="Brown C.T."/>
            <person name="Hug L.A."/>
            <person name="Thomas B.C."/>
            <person name="Sharon I."/>
            <person name="Castelle C.J."/>
            <person name="Singh A."/>
            <person name="Wilkins M.J."/>
            <person name="Williams K.H."/>
            <person name="Banfield J.F."/>
        </authorList>
    </citation>
    <scope>NUCLEOTIDE SEQUENCE [LARGE SCALE GENOMIC DNA]</scope>
</reference>
<dbReference type="EMBL" id="LCAN01000033">
    <property type="protein sequence ID" value="KKR91688.1"/>
    <property type="molecule type" value="Genomic_DNA"/>
</dbReference>
<feature type="transmembrane region" description="Helical" evidence="1">
    <location>
        <begin position="15"/>
        <end position="35"/>
    </location>
</feature>
<proteinExistence type="predicted"/>
<dbReference type="AlphaFoldDB" id="A0A0G0USJ2"/>
<evidence type="ECO:0000313" key="3">
    <source>
        <dbReference type="Proteomes" id="UP000034961"/>
    </source>
</evidence>
<comment type="caution">
    <text evidence="2">The sequence shown here is derived from an EMBL/GenBank/DDBJ whole genome shotgun (WGS) entry which is preliminary data.</text>
</comment>
<evidence type="ECO:0000313" key="2">
    <source>
        <dbReference type="EMBL" id="KKR91688.1"/>
    </source>
</evidence>
<keyword evidence="1" id="KW-0472">Membrane</keyword>
<protein>
    <submittedName>
        <fullName evidence="2">Uncharacterized protein</fullName>
    </submittedName>
</protein>
<keyword evidence="1" id="KW-1133">Transmembrane helix</keyword>
<dbReference type="Proteomes" id="UP000034961">
    <property type="component" value="Unassembled WGS sequence"/>
</dbReference>
<sequence length="168" mass="18821">MTEVPLADSHKKNGLILPLLAGFLLTLGVILFFLYNRSVSYTNLPVNPSEPMVDTMEKVEEKIVAGMPDIPVYPDATVEESFKRTIGEDNEYYVVWVTNASVGEVVSFYETQLSKDSWTITEIPEERNETGDESISATKNNINLIINLERVATTDPTEITLDLFVKSE</sequence>
<organism evidence="2 3">
    <name type="scientific">Candidatus Roizmanbacteria bacterium GW2011_GWA1_41_13</name>
    <dbReference type="NCBI Taxonomy" id="1618474"/>
    <lineage>
        <taxon>Bacteria</taxon>
        <taxon>Candidatus Roizmaniibacteriota</taxon>
    </lineage>
</organism>
<name>A0A0G0USJ2_9BACT</name>
<accession>A0A0G0USJ2</accession>
<gene>
    <name evidence="2" type="ORF">UU41_C0033G0008</name>
</gene>
<evidence type="ECO:0000256" key="1">
    <source>
        <dbReference type="SAM" id="Phobius"/>
    </source>
</evidence>
<keyword evidence="1" id="KW-0812">Transmembrane</keyword>